<dbReference type="AlphaFoldDB" id="A0A6N2W6K5"/>
<reference evidence="1" key="1">
    <citation type="submission" date="2019-11" db="EMBL/GenBank/DDBJ databases">
        <authorList>
            <person name="Feng L."/>
        </authorList>
    </citation>
    <scope>NUCLEOTIDE SEQUENCE</scope>
    <source>
        <strain evidence="1">CnexileLFYP112</strain>
    </source>
</reference>
<dbReference type="EMBL" id="CACRTG010000041">
    <property type="protein sequence ID" value="VYT34996.1"/>
    <property type="molecule type" value="Genomic_DNA"/>
</dbReference>
<sequence length="315" mass="37159">MNNTTTYLENFPPALHTTPFHLPENFSIYCENQNQNCTHAEIDRLNAKGILGTIDFTIMNLLKEHFFLNTYNIKYALDRILDKNYQKPSYKKNLKKLTKSGILLKHALYNQAATKKQHSPASPLRFYSLSAGAHSYMTAPTDISANLLEHWENYKIVELLSINQFLLRVDSKSILRKQYYVRKIIGHHKFMIDCYLKYHVQDCTLPSPVSFFIFSCRTHEESKKEFILRIYLFLRWMDQHKSEYPSHMILIICESIKELPMIHTSIMALRTQYKHPIYYTFDTELLNVPVFSSLYQCKISDETEELTIEHIQLIL</sequence>
<organism evidence="1">
    <name type="scientific">[Clostridium] nexile</name>
    <dbReference type="NCBI Taxonomy" id="29361"/>
    <lineage>
        <taxon>Bacteria</taxon>
        <taxon>Bacillati</taxon>
        <taxon>Bacillota</taxon>
        <taxon>Clostridia</taxon>
        <taxon>Lachnospirales</taxon>
        <taxon>Lachnospiraceae</taxon>
        <taxon>Tyzzerella</taxon>
    </lineage>
</organism>
<name>A0A6N2W6K5_9FIRM</name>
<accession>A0A6N2W6K5</accession>
<evidence type="ECO:0008006" key="2">
    <source>
        <dbReference type="Google" id="ProtNLM"/>
    </source>
</evidence>
<gene>
    <name evidence="1" type="ORF">CNLFYP112_02998</name>
</gene>
<evidence type="ECO:0000313" key="1">
    <source>
        <dbReference type="EMBL" id="VYT34996.1"/>
    </source>
</evidence>
<proteinExistence type="predicted"/>
<protein>
    <recommendedName>
        <fullName evidence="2">Replication-relaxation</fullName>
    </recommendedName>
</protein>